<dbReference type="GO" id="GO:0016787">
    <property type="term" value="F:hydrolase activity"/>
    <property type="evidence" value="ECO:0007669"/>
    <property type="project" value="UniProtKB-KW"/>
</dbReference>
<evidence type="ECO:0000259" key="2">
    <source>
        <dbReference type="Pfam" id="PF11893"/>
    </source>
</evidence>
<proteinExistence type="predicted"/>
<keyword evidence="3" id="KW-0378">Hydrolase</keyword>
<feature type="transmembrane region" description="Helical" evidence="1">
    <location>
        <begin position="85"/>
        <end position="108"/>
    </location>
</feature>
<feature type="transmembrane region" description="Helical" evidence="1">
    <location>
        <begin position="139"/>
        <end position="160"/>
    </location>
</feature>
<dbReference type="STRING" id="1127673.GLIP_1588"/>
<dbReference type="RefSeq" id="WP_008844038.1">
    <property type="nucleotide sequence ID" value="NZ_BAEN01000035.1"/>
</dbReference>
<dbReference type="InterPro" id="IPR024588">
    <property type="entry name" value="YejM_N"/>
</dbReference>
<protein>
    <submittedName>
        <fullName evidence="3">Membrane-associated hydrolase of alkaline phosphatase superfamily protein</fullName>
    </submittedName>
</protein>
<accession>K6Y7N0</accession>
<keyword evidence="1" id="KW-0812">Transmembrane</keyword>
<dbReference type="Proteomes" id="UP000006334">
    <property type="component" value="Unassembled WGS sequence"/>
</dbReference>
<feature type="transmembrane region" description="Helical" evidence="1">
    <location>
        <begin position="21"/>
        <end position="40"/>
    </location>
</feature>
<reference evidence="3 4" key="1">
    <citation type="journal article" date="2017" name="Antonie Van Leeuwenhoek">
        <title>Rhizobium rhizosphaerae sp. nov., a novel species isolated from rice rhizosphere.</title>
        <authorList>
            <person name="Zhao J.J."/>
            <person name="Zhang J."/>
            <person name="Zhang R.J."/>
            <person name="Zhang C.W."/>
            <person name="Yin H.Q."/>
            <person name="Zhang X.X."/>
        </authorList>
    </citation>
    <scope>NUCLEOTIDE SEQUENCE [LARGE SCALE GENOMIC DNA]</scope>
    <source>
        <strain evidence="3 4">E3</strain>
    </source>
</reference>
<sequence length="510" mass="57452">MILSETPRRILLTKLVTWGHWFTLSNILVALVIAGIYVFASPLPDSLLGITFLLVNWISHIGFLTFFAFVILVLPLIYAFPKSRFIRGAASTIAALGLALLAFDALLYTKYGLHINLGSADLIKSETQPVINAFGWQQWGFLLLLFVVWLSFQLILANALWKRIERLQRIRLGMPISALFVACFVCSHALHIWADANLYQPIVKQDNLFPLSYPATAKALMSKYGLLDIENYKQRKALLFDRNVKGIKYPSNPVYCSINKNEQFVLLIQTDATELDLSNTNLSQYQGHYDLSSNDHSSQFSSLFGLPEIYLSDLNNKTPLMLELPQKLGLPVYLYSQIPLEHSILSGLSTDYDAFEQATLSDKPKLAVGFVTHQQIQSLLNSELLDNNHVVISSFAANRETIEQVPLYANFDLKQNLSTHLDFPATVLERLGCDALSDDYSIGQSLHNPRRNWLVGTKGSKVIVMQNGNRIEVLSNGSYKIYDRKTGEETVETLNTGLLSQAIKHLMHFY</sequence>
<dbReference type="EMBL" id="BAEN01000035">
    <property type="protein sequence ID" value="GAC14222.1"/>
    <property type="molecule type" value="Genomic_DNA"/>
</dbReference>
<organism evidence="3 4">
    <name type="scientific">Aliiglaciecola lipolytica E3</name>
    <dbReference type="NCBI Taxonomy" id="1127673"/>
    <lineage>
        <taxon>Bacteria</taxon>
        <taxon>Pseudomonadati</taxon>
        <taxon>Pseudomonadota</taxon>
        <taxon>Gammaproteobacteria</taxon>
        <taxon>Alteromonadales</taxon>
        <taxon>Alteromonadaceae</taxon>
        <taxon>Aliiglaciecola</taxon>
    </lineage>
</organism>
<name>K6Y7N0_9ALTE</name>
<dbReference type="eggNOG" id="COG3083">
    <property type="taxonomic scope" value="Bacteria"/>
</dbReference>
<evidence type="ECO:0000256" key="1">
    <source>
        <dbReference type="SAM" id="Phobius"/>
    </source>
</evidence>
<feature type="transmembrane region" description="Helical" evidence="1">
    <location>
        <begin position="172"/>
        <end position="194"/>
    </location>
</feature>
<evidence type="ECO:0000313" key="3">
    <source>
        <dbReference type="EMBL" id="GAC14222.1"/>
    </source>
</evidence>
<keyword evidence="1" id="KW-1133">Transmembrane helix</keyword>
<dbReference type="AlphaFoldDB" id="K6Y7N0"/>
<gene>
    <name evidence="3" type="ORF">GLIP_1588</name>
</gene>
<evidence type="ECO:0000313" key="4">
    <source>
        <dbReference type="Proteomes" id="UP000006334"/>
    </source>
</evidence>
<keyword evidence="1" id="KW-0472">Membrane</keyword>
<dbReference type="OrthoDB" id="236686at2"/>
<dbReference type="Pfam" id="PF11893">
    <property type="entry name" value="DUF3413"/>
    <property type="match status" value="1"/>
</dbReference>
<feature type="domain" description="Inner membrane protein YejM N-terminal" evidence="2">
    <location>
        <begin position="12"/>
        <end position="256"/>
    </location>
</feature>
<comment type="caution">
    <text evidence="3">The sequence shown here is derived from an EMBL/GenBank/DDBJ whole genome shotgun (WGS) entry which is preliminary data.</text>
</comment>
<feature type="transmembrane region" description="Helical" evidence="1">
    <location>
        <begin position="52"/>
        <end position="78"/>
    </location>
</feature>
<keyword evidence="4" id="KW-1185">Reference proteome</keyword>